<feature type="domain" description="HTH cro/C1-type" evidence="2">
    <location>
        <begin position="37"/>
        <end position="91"/>
    </location>
</feature>
<dbReference type="PANTHER" id="PTHR46558:SF11">
    <property type="entry name" value="HTH-TYPE TRANSCRIPTIONAL REGULATOR XRE"/>
    <property type="match status" value="1"/>
</dbReference>
<dbReference type="EMBL" id="JAJMLW010000001">
    <property type="protein sequence ID" value="MCI2241098.1"/>
    <property type="molecule type" value="Genomic_DNA"/>
</dbReference>
<dbReference type="SUPFAM" id="SSF47413">
    <property type="entry name" value="lambda repressor-like DNA-binding domains"/>
    <property type="match status" value="1"/>
</dbReference>
<accession>A0ABS9WE10</accession>
<keyword evidence="4" id="KW-1185">Reference proteome</keyword>
<dbReference type="RefSeq" id="WP_242162921.1">
    <property type="nucleotide sequence ID" value="NZ_JAJMLW010000001.1"/>
</dbReference>
<organism evidence="3 4">
    <name type="scientific">Adlercreutzia faecimuris</name>
    <dbReference type="NCBI Taxonomy" id="2897341"/>
    <lineage>
        <taxon>Bacteria</taxon>
        <taxon>Bacillati</taxon>
        <taxon>Actinomycetota</taxon>
        <taxon>Coriobacteriia</taxon>
        <taxon>Eggerthellales</taxon>
        <taxon>Eggerthellaceae</taxon>
        <taxon>Adlercreutzia</taxon>
    </lineage>
</organism>
<name>A0ABS9WE10_9ACTN</name>
<evidence type="ECO:0000259" key="2">
    <source>
        <dbReference type="PROSITE" id="PS50943"/>
    </source>
</evidence>
<proteinExistence type="predicted"/>
<dbReference type="CDD" id="cd00093">
    <property type="entry name" value="HTH_XRE"/>
    <property type="match status" value="1"/>
</dbReference>
<dbReference type="Gene3D" id="1.10.260.40">
    <property type="entry name" value="lambda repressor-like DNA-binding domains"/>
    <property type="match status" value="1"/>
</dbReference>
<evidence type="ECO:0000256" key="1">
    <source>
        <dbReference type="ARBA" id="ARBA00023125"/>
    </source>
</evidence>
<dbReference type="InterPro" id="IPR010982">
    <property type="entry name" value="Lambda_DNA-bd_dom_sf"/>
</dbReference>
<keyword evidence="1" id="KW-0238">DNA-binding</keyword>
<dbReference type="PROSITE" id="PS50943">
    <property type="entry name" value="HTH_CROC1"/>
    <property type="match status" value="1"/>
</dbReference>
<protein>
    <submittedName>
        <fullName evidence="3">Helix-turn-helix domain-containing protein</fullName>
    </submittedName>
</protein>
<gene>
    <name evidence="3" type="ORF">LPT13_01870</name>
</gene>
<evidence type="ECO:0000313" key="4">
    <source>
        <dbReference type="Proteomes" id="UP001430755"/>
    </source>
</evidence>
<sequence length="161" mass="16429">MAHHGSTTTPALSAAIRGKVAEGHSMADALDVMGPGIRALRKERGLTQEQTAKAVGASRQAISRWEDGSVLPDLRHACELARVLGVGLDELVLHGGGGPAEVGRPGGGGLLGVAAVGEDGRVALSRAAADRLGLGLGDKLVMLSWGRDAVILQELDAFLGD</sequence>
<evidence type="ECO:0000313" key="3">
    <source>
        <dbReference type="EMBL" id="MCI2241098.1"/>
    </source>
</evidence>
<dbReference type="PANTHER" id="PTHR46558">
    <property type="entry name" value="TRACRIPTIONAL REGULATORY PROTEIN-RELATED-RELATED"/>
    <property type="match status" value="1"/>
</dbReference>
<dbReference type="Pfam" id="PF01381">
    <property type="entry name" value="HTH_3"/>
    <property type="match status" value="1"/>
</dbReference>
<dbReference type="InterPro" id="IPR001387">
    <property type="entry name" value="Cro/C1-type_HTH"/>
</dbReference>
<comment type="caution">
    <text evidence="3">The sequence shown here is derived from an EMBL/GenBank/DDBJ whole genome shotgun (WGS) entry which is preliminary data.</text>
</comment>
<dbReference type="SMART" id="SM00530">
    <property type="entry name" value="HTH_XRE"/>
    <property type="match status" value="1"/>
</dbReference>
<reference evidence="3" key="1">
    <citation type="submission" date="2021-11" db="EMBL/GenBank/DDBJ databases">
        <title>A Novel Adlercreutzia Species, isolated from a Allomyrina dichotoma larva feces.</title>
        <authorList>
            <person name="Suh M.K."/>
        </authorList>
    </citation>
    <scope>NUCLEOTIDE SEQUENCE</scope>
    <source>
        <strain evidence="3">JBNU-10</strain>
    </source>
</reference>
<dbReference type="Proteomes" id="UP001430755">
    <property type="component" value="Unassembled WGS sequence"/>
</dbReference>